<evidence type="ECO:0000313" key="2">
    <source>
        <dbReference type="Proteomes" id="UP000008854"/>
    </source>
</evidence>
<dbReference type="Proteomes" id="UP000008854">
    <property type="component" value="Unassembled WGS sequence"/>
</dbReference>
<feature type="chain" id="PRO_5024364570" evidence="1">
    <location>
        <begin position="20"/>
        <end position="69"/>
    </location>
</feature>
<keyword evidence="1" id="KW-0732">Signal</keyword>
<dbReference type="AlphaFoldDB" id="A0A5K4F872"/>
<sequence>MHIKFLIALFLITINVIYSQKTQDKSRNEKKELEEIKKTPQYQQVRTKVINALSDKIDNYVLDQIRKKP</sequence>
<reference evidence="2" key="1">
    <citation type="journal article" date="2012" name="PLoS Negl. Trop. Dis.">
        <title>A systematically improved high quality genome and transcriptome of the human blood fluke Schistosoma mansoni.</title>
        <authorList>
            <person name="Protasio A.V."/>
            <person name="Tsai I.J."/>
            <person name="Babbage A."/>
            <person name="Nichol S."/>
            <person name="Hunt M."/>
            <person name="Aslett M.A."/>
            <person name="De Silva N."/>
            <person name="Velarde G.S."/>
            <person name="Anderson T.J."/>
            <person name="Clark R.C."/>
            <person name="Davidson C."/>
            <person name="Dillon G.P."/>
            <person name="Holroyd N.E."/>
            <person name="LoVerde P.T."/>
            <person name="Lloyd C."/>
            <person name="McQuillan J."/>
            <person name="Oliveira G."/>
            <person name="Otto T.D."/>
            <person name="Parker-Manuel S.J."/>
            <person name="Quail M.A."/>
            <person name="Wilson R.A."/>
            <person name="Zerlotini A."/>
            <person name="Dunne D.W."/>
            <person name="Berriman M."/>
        </authorList>
    </citation>
    <scope>NUCLEOTIDE SEQUENCE [LARGE SCALE GENOMIC DNA]</scope>
    <source>
        <strain evidence="2">Puerto Rican</strain>
    </source>
</reference>
<name>A0A5K4F872_SCHMA</name>
<evidence type="ECO:0000256" key="1">
    <source>
        <dbReference type="SAM" id="SignalP"/>
    </source>
</evidence>
<organism evidence="2 3">
    <name type="scientific">Schistosoma mansoni</name>
    <name type="common">Blood fluke</name>
    <dbReference type="NCBI Taxonomy" id="6183"/>
    <lineage>
        <taxon>Eukaryota</taxon>
        <taxon>Metazoa</taxon>
        <taxon>Spiralia</taxon>
        <taxon>Lophotrochozoa</taxon>
        <taxon>Platyhelminthes</taxon>
        <taxon>Trematoda</taxon>
        <taxon>Digenea</taxon>
        <taxon>Strigeidida</taxon>
        <taxon>Schistosomatoidea</taxon>
        <taxon>Schistosomatidae</taxon>
        <taxon>Schistosoma</taxon>
    </lineage>
</organism>
<protein>
    <submittedName>
        <fullName evidence="3">Uncharacterized protein</fullName>
    </submittedName>
</protein>
<feature type="signal peptide" evidence="1">
    <location>
        <begin position="1"/>
        <end position="19"/>
    </location>
</feature>
<proteinExistence type="predicted"/>
<reference evidence="3" key="2">
    <citation type="submission" date="2019-11" db="UniProtKB">
        <authorList>
            <consortium name="WormBaseParasite"/>
        </authorList>
    </citation>
    <scope>IDENTIFICATION</scope>
    <source>
        <strain evidence="3">Puerto Rican</strain>
    </source>
</reference>
<evidence type="ECO:0000313" key="3">
    <source>
        <dbReference type="WBParaSite" id="Smp_326300.1"/>
    </source>
</evidence>
<keyword evidence="2" id="KW-1185">Reference proteome</keyword>
<accession>A0A5K4F872</accession>
<dbReference type="WBParaSite" id="Smp_326300.1">
    <property type="protein sequence ID" value="Smp_326300.1"/>
    <property type="gene ID" value="Smp_326300"/>
</dbReference>
<dbReference type="InParanoid" id="A0A5K4F872"/>